<comment type="caution">
    <text evidence="1">The sequence shown here is derived from an EMBL/GenBank/DDBJ whole genome shotgun (WGS) entry which is preliminary data.</text>
</comment>
<dbReference type="AlphaFoldDB" id="I3DXH3"/>
<evidence type="ECO:0000313" key="2">
    <source>
        <dbReference type="Proteomes" id="UP000010523"/>
    </source>
</evidence>
<organism evidence="1 2">
    <name type="scientific">Bacillus methanolicus PB1</name>
    <dbReference type="NCBI Taxonomy" id="997296"/>
    <lineage>
        <taxon>Bacteria</taxon>
        <taxon>Bacillati</taxon>
        <taxon>Bacillota</taxon>
        <taxon>Bacilli</taxon>
        <taxon>Bacillales</taxon>
        <taxon>Bacillaceae</taxon>
        <taxon>Bacillus</taxon>
    </lineage>
</organism>
<sequence>MQMSQPLFIFSFLFTFEFEFLSTKNGNVQGVKWFN</sequence>
<dbReference type="PATRIC" id="fig|997296.3.peg.3233"/>
<evidence type="ECO:0000313" key="1">
    <source>
        <dbReference type="EMBL" id="EIJ78944.1"/>
    </source>
</evidence>
<proteinExistence type="predicted"/>
<accession>I3DXH3</accession>
<reference evidence="1 2" key="1">
    <citation type="journal article" date="2012" name="Appl. Environ. Microbiol.">
        <title>Genome Sequence of Thermotolerant Bacillus methanolicus: Features and Regulation Related to Methylotrophy and Production of L-Lysine and L-Glutamate from Methanol.</title>
        <authorList>
            <person name="Heggeset T.M."/>
            <person name="Krog A."/>
            <person name="Balzer S."/>
            <person name="Wentzel A."/>
            <person name="Ellingsen T.E."/>
            <person name="Brautaset T."/>
        </authorList>
    </citation>
    <scope>NUCLEOTIDE SEQUENCE [LARGE SCALE GENOMIC DNA]</scope>
    <source>
        <strain evidence="1 2">PB1</strain>
    </source>
</reference>
<dbReference type="EMBL" id="AFEU01000003">
    <property type="protein sequence ID" value="EIJ78944.1"/>
    <property type="molecule type" value="Genomic_DNA"/>
</dbReference>
<dbReference type="Proteomes" id="UP000010523">
    <property type="component" value="Unassembled WGS sequence"/>
</dbReference>
<gene>
    <name evidence="1" type="ORF">PB1_15339</name>
</gene>
<protein>
    <submittedName>
        <fullName evidence="1">Uncharacterized protein</fullName>
    </submittedName>
</protein>
<name>I3DXH3_BACMT</name>
<keyword evidence="2" id="KW-1185">Reference proteome</keyword>